<feature type="chain" id="PRO_5025334616" evidence="2">
    <location>
        <begin position="19"/>
        <end position="182"/>
    </location>
</feature>
<keyword evidence="4" id="KW-1185">Reference proteome</keyword>
<protein>
    <submittedName>
        <fullName evidence="3">Uncharacterized protein</fullName>
    </submittedName>
</protein>
<proteinExistence type="predicted"/>
<reference evidence="3" key="1">
    <citation type="journal article" date="2020" name="Stud. Mycol.">
        <title>101 Dothideomycetes genomes: a test case for predicting lifestyles and emergence of pathogens.</title>
        <authorList>
            <person name="Haridas S."/>
            <person name="Albert R."/>
            <person name="Binder M."/>
            <person name="Bloem J."/>
            <person name="Labutti K."/>
            <person name="Salamov A."/>
            <person name="Andreopoulos B."/>
            <person name="Baker S."/>
            <person name="Barry K."/>
            <person name="Bills G."/>
            <person name="Bluhm B."/>
            <person name="Cannon C."/>
            <person name="Castanera R."/>
            <person name="Culley D."/>
            <person name="Daum C."/>
            <person name="Ezra D."/>
            <person name="Gonzalez J."/>
            <person name="Henrissat B."/>
            <person name="Kuo A."/>
            <person name="Liang C."/>
            <person name="Lipzen A."/>
            <person name="Lutzoni F."/>
            <person name="Magnuson J."/>
            <person name="Mondo S."/>
            <person name="Nolan M."/>
            <person name="Ohm R."/>
            <person name="Pangilinan J."/>
            <person name="Park H.-J."/>
            <person name="Ramirez L."/>
            <person name="Alfaro M."/>
            <person name="Sun H."/>
            <person name="Tritt A."/>
            <person name="Yoshinaga Y."/>
            <person name="Zwiers L.-H."/>
            <person name="Turgeon B."/>
            <person name="Goodwin S."/>
            <person name="Spatafora J."/>
            <person name="Crous P."/>
            <person name="Grigoriev I."/>
        </authorList>
    </citation>
    <scope>NUCLEOTIDE SEQUENCE</scope>
    <source>
        <strain evidence="3">CBS 107.79</strain>
    </source>
</reference>
<feature type="signal peptide" evidence="2">
    <location>
        <begin position="1"/>
        <end position="18"/>
    </location>
</feature>
<name>A0A6A5VMX7_9PLEO</name>
<gene>
    <name evidence="3" type="ORF">BU23DRAFT_552988</name>
</gene>
<evidence type="ECO:0000256" key="1">
    <source>
        <dbReference type="SAM" id="MobiDB-lite"/>
    </source>
</evidence>
<feature type="region of interest" description="Disordered" evidence="1">
    <location>
        <begin position="91"/>
        <end position="136"/>
    </location>
</feature>
<dbReference type="Proteomes" id="UP000800036">
    <property type="component" value="Unassembled WGS sequence"/>
</dbReference>
<evidence type="ECO:0000313" key="3">
    <source>
        <dbReference type="EMBL" id="KAF1974727.1"/>
    </source>
</evidence>
<dbReference type="OrthoDB" id="3798369at2759"/>
<sequence>MQLPSLYFTLLLSTLSTGLPFEGAKERKLLPRSKTYAVVNVDGGSSTPAPVYTTTIIDGRTKTIQVTDAVTAVATTTDTVTTTVLPAVIPVPAPSSSSTASASSASSSIVPSTPSARSSSQPTTTPTSILVPTSAPTSTTEILADTSLVTVTITESPLPTEYYDDGLWHTKYPVKTKWDWEE</sequence>
<feature type="compositionally biased region" description="Low complexity" evidence="1">
    <location>
        <begin position="91"/>
        <end position="129"/>
    </location>
</feature>
<accession>A0A6A5VMX7</accession>
<keyword evidence="2" id="KW-0732">Signal</keyword>
<dbReference type="AlphaFoldDB" id="A0A6A5VMX7"/>
<evidence type="ECO:0000313" key="4">
    <source>
        <dbReference type="Proteomes" id="UP000800036"/>
    </source>
</evidence>
<organism evidence="3 4">
    <name type="scientific">Bimuria novae-zelandiae CBS 107.79</name>
    <dbReference type="NCBI Taxonomy" id="1447943"/>
    <lineage>
        <taxon>Eukaryota</taxon>
        <taxon>Fungi</taxon>
        <taxon>Dikarya</taxon>
        <taxon>Ascomycota</taxon>
        <taxon>Pezizomycotina</taxon>
        <taxon>Dothideomycetes</taxon>
        <taxon>Pleosporomycetidae</taxon>
        <taxon>Pleosporales</taxon>
        <taxon>Massarineae</taxon>
        <taxon>Didymosphaeriaceae</taxon>
        <taxon>Bimuria</taxon>
    </lineage>
</organism>
<dbReference type="EMBL" id="ML976673">
    <property type="protein sequence ID" value="KAF1974727.1"/>
    <property type="molecule type" value="Genomic_DNA"/>
</dbReference>
<evidence type="ECO:0000256" key="2">
    <source>
        <dbReference type="SAM" id="SignalP"/>
    </source>
</evidence>